<dbReference type="eggNOG" id="COG0394">
    <property type="taxonomic scope" value="Bacteria"/>
</dbReference>
<gene>
    <name evidence="7" type="ORF">SAMN04489860_0473</name>
</gene>
<evidence type="ECO:0000313" key="7">
    <source>
        <dbReference type="EMBL" id="SDR95668.1"/>
    </source>
</evidence>
<evidence type="ECO:0000256" key="2">
    <source>
        <dbReference type="ARBA" id="ARBA00013064"/>
    </source>
</evidence>
<evidence type="ECO:0000313" key="8">
    <source>
        <dbReference type="Proteomes" id="UP000185663"/>
    </source>
</evidence>
<evidence type="ECO:0000259" key="6">
    <source>
        <dbReference type="SMART" id="SM00226"/>
    </source>
</evidence>
<feature type="active site" evidence="5">
    <location>
        <position position="41"/>
    </location>
</feature>
<organism evidence="7 8">
    <name type="scientific">Paraoerskovia marina</name>
    <dbReference type="NCBI Taxonomy" id="545619"/>
    <lineage>
        <taxon>Bacteria</taxon>
        <taxon>Bacillati</taxon>
        <taxon>Actinomycetota</taxon>
        <taxon>Actinomycetes</taxon>
        <taxon>Micrococcales</taxon>
        <taxon>Cellulomonadaceae</taxon>
        <taxon>Paraoerskovia</taxon>
    </lineage>
</organism>
<dbReference type="SUPFAM" id="SSF52788">
    <property type="entry name" value="Phosphotyrosine protein phosphatases I"/>
    <property type="match status" value="1"/>
</dbReference>
<keyword evidence="4" id="KW-0904">Protein phosphatase</keyword>
<dbReference type="EC" id="3.1.3.48" evidence="2"/>
<evidence type="ECO:0000256" key="5">
    <source>
        <dbReference type="PIRSR" id="PIRSR617867-1"/>
    </source>
</evidence>
<comment type="similarity">
    <text evidence="1">Belongs to the low molecular weight phosphotyrosine protein phosphatase family.</text>
</comment>
<name>A0A1H1N9T4_9CELL</name>
<feature type="active site" description="Proton donor" evidence="5">
    <location>
        <position position="160"/>
    </location>
</feature>
<feature type="active site" description="Nucleophile" evidence="5">
    <location>
        <position position="35"/>
    </location>
</feature>
<dbReference type="InterPro" id="IPR023485">
    <property type="entry name" value="Ptyr_pPase"/>
</dbReference>
<dbReference type="EMBL" id="LT629776">
    <property type="protein sequence ID" value="SDR95668.1"/>
    <property type="molecule type" value="Genomic_DNA"/>
</dbReference>
<dbReference type="Proteomes" id="UP000185663">
    <property type="component" value="Chromosome I"/>
</dbReference>
<dbReference type="InterPro" id="IPR050438">
    <property type="entry name" value="LMW_PTPase"/>
</dbReference>
<dbReference type="PANTHER" id="PTHR11717:SF7">
    <property type="entry name" value="LOW MOLECULAR WEIGHT PHOSPHOTYROSINE PROTEIN PHOSPHATASE"/>
    <property type="match status" value="1"/>
</dbReference>
<reference evidence="7 8" key="1">
    <citation type="submission" date="2016-10" db="EMBL/GenBank/DDBJ databases">
        <authorList>
            <person name="de Groot N.N."/>
        </authorList>
    </citation>
    <scope>NUCLEOTIDE SEQUENCE [LARGE SCALE GENOMIC DNA]</scope>
    <source>
        <strain evidence="7 8">DSM 22126</strain>
    </source>
</reference>
<dbReference type="InterPro" id="IPR017867">
    <property type="entry name" value="Tyr_phospatase_low_mol_wt"/>
</dbReference>
<dbReference type="CDD" id="cd16343">
    <property type="entry name" value="LMWPTP"/>
    <property type="match status" value="1"/>
</dbReference>
<keyword evidence="8" id="KW-1185">Reference proteome</keyword>
<dbReference type="PANTHER" id="PTHR11717">
    <property type="entry name" value="LOW MOLECULAR WEIGHT PROTEIN TYROSINE PHOSPHATASE"/>
    <property type="match status" value="1"/>
</dbReference>
<dbReference type="AlphaFoldDB" id="A0A1H1N9T4"/>
<proteinExistence type="inferred from homology"/>
<accession>A0A1H1N9T4</accession>
<dbReference type="GO" id="GO:0004725">
    <property type="term" value="F:protein tyrosine phosphatase activity"/>
    <property type="evidence" value="ECO:0007669"/>
    <property type="project" value="UniProtKB-EC"/>
</dbReference>
<dbReference type="STRING" id="545619.SAMN04489860_0473"/>
<dbReference type="PRINTS" id="PR00719">
    <property type="entry name" value="LMWPTPASE"/>
</dbReference>
<evidence type="ECO:0000256" key="3">
    <source>
        <dbReference type="ARBA" id="ARBA00022801"/>
    </source>
</evidence>
<feature type="domain" description="Phosphotyrosine protein phosphatase I" evidence="6">
    <location>
        <begin position="29"/>
        <end position="186"/>
    </location>
</feature>
<sequence>MTTTLRLPRAEGKVFSDVGLPGQTGAMTTRIMTVCTGNICRSPMAEVVLRSRLADAGLDDVVVDSTGVSGEEHGNPVDPRARRVLREHGYEVPDHAARQVSAEQLGDRDLVLPMTAQHARVLRRLAASAGVDDSHVVMYRAFDPSAPASDGDSADLDIADPWYGDQDGFVECLAQIEAAADGVVERVRALNGA</sequence>
<dbReference type="InterPro" id="IPR036196">
    <property type="entry name" value="Ptyr_pPase_sf"/>
</dbReference>
<dbReference type="SMART" id="SM00226">
    <property type="entry name" value="LMWPc"/>
    <property type="match status" value="1"/>
</dbReference>
<keyword evidence="3" id="KW-0378">Hydrolase</keyword>
<evidence type="ECO:0000256" key="1">
    <source>
        <dbReference type="ARBA" id="ARBA00011063"/>
    </source>
</evidence>
<evidence type="ECO:0000256" key="4">
    <source>
        <dbReference type="ARBA" id="ARBA00022912"/>
    </source>
</evidence>
<dbReference type="Gene3D" id="3.40.50.2300">
    <property type="match status" value="1"/>
</dbReference>
<protein>
    <recommendedName>
        <fullName evidence="2">protein-tyrosine-phosphatase</fullName>
        <ecNumber evidence="2">3.1.3.48</ecNumber>
    </recommendedName>
</protein>
<dbReference type="Pfam" id="PF01451">
    <property type="entry name" value="LMWPc"/>
    <property type="match status" value="1"/>
</dbReference>